<sequence>MARASGSGGSGGGGSDFSVMVIGSDFAVDAGAALLTSPADREEWHDCVPDLGDDFSDLEELQVVRVQGADRSGRPVVRVVGKFFPAPVIDGGRLKRGIYEELPAEYKERLQIFYFLHPGLYSWLAMATLGRLFLSGGLYWKIKYVSRLEYLWGDIKKGEVEIPDFVTEHDKILEHRPLTDYGIEPDPLHLADIPAAGYSLGRYEDKWSPEDRWHSRNYM</sequence>
<gene>
    <name evidence="2" type="ORF">TRITD_3Av1G267260</name>
</gene>
<name>A0A9R0S0B5_TRITD</name>
<evidence type="ECO:0000313" key="3">
    <source>
        <dbReference type="Proteomes" id="UP000324705"/>
    </source>
</evidence>
<dbReference type="EMBL" id="LT934115">
    <property type="protein sequence ID" value="VAH69164.1"/>
    <property type="molecule type" value="Genomic_DNA"/>
</dbReference>
<dbReference type="Pfam" id="PF13716">
    <property type="entry name" value="CRAL_TRIO_2"/>
    <property type="match status" value="1"/>
</dbReference>
<reference evidence="2 3" key="1">
    <citation type="submission" date="2017-09" db="EMBL/GenBank/DDBJ databases">
        <authorList>
            <consortium name="International Durum Wheat Genome Sequencing Consortium (IDWGSC)"/>
            <person name="Milanesi L."/>
        </authorList>
    </citation>
    <scope>NUCLEOTIDE SEQUENCE [LARGE SCALE GENOMIC DNA]</scope>
    <source>
        <strain evidence="3">cv. Svevo</strain>
    </source>
</reference>
<keyword evidence="3" id="KW-1185">Reference proteome</keyword>
<dbReference type="InterPro" id="IPR036865">
    <property type="entry name" value="CRAL-TRIO_dom_sf"/>
</dbReference>
<organism evidence="2 3">
    <name type="scientific">Triticum turgidum subsp. durum</name>
    <name type="common">Durum wheat</name>
    <name type="synonym">Triticum durum</name>
    <dbReference type="NCBI Taxonomy" id="4567"/>
    <lineage>
        <taxon>Eukaryota</taxon>
        <taxon>Viridiplantae</taxon>
        <taxon>Streptophyta</taxon>
        <taxon>Embryophyta</taxon>
        <taxon>Tracheophyta</taxon>
        <taxon>Spermatophyta</taxon>
        <taxon>Magnoliopsida</taxon>
        <taxon>Liliopsida</taxon>
        <taxon>Poales</taxon>
        <taxon>Poaceae</taxon>
        <taxon>BOP clade</taxon>
        <taxon>Pooideae</taxon>
        <taxon>Triticodae</taxon>
        <taxon>Triticeae</taxon>
        <taxon>Triticinae</taxon>
        <taxon>Triticum</taxon>
    </lineage>
</organism>
<protein>
    <recommendedName>
        <fullName evidence="1">CRAL-TRIO domain-containing protein</fullName>
    </recommendedName>
</protein>
<accession>A0A9R0S0B5</accession>
<evidence type="ECO:0000259" key="1">
    <source>
        <dbReference type="Pfam" id="PF13716"/>
    </source>
</evidence>
<dbReference type="PANTHER" id="PTHR48411:SF1">
    <property type="entry name" value="OS01G0948300 PROTEIN"/>
    <property type="match status" value="1"/>
</dbReference>
<proteinExistence type="predicted"/>
<feature type="domain" description="CRAL-TRIO" evidence="1">
    <location>
        <begin position="96"/>
        <end position="171"/>
    </location>
</feature>
<dbReference type="Gramene" id="TRITD3Av1G267260.3">
    <property type="protein sequence ID" value="TRITD3Av1G267260.3"/>
    <property type="gene ID" value="TRITD3Av1G267260"/>
</dbReference>
<dbReference type="PANTHER" id="PTHR48411">
    <property type="entry name" value="OS01G0948300 PROTEIN"/>
    <property type="match status" value="1"/>
</dbReference>
<dbReference type="Proteomes" id="UP000324705">
    <property type="component" value="Chromosome 3A"/>
</dbReference>
<dbReference type="Gene3D" id="3.40.525.10">
    <property type="entry name" value="CRAL-TRIO lipid binding domain"/>
    <property type="match status" value="1"/>
</dbReference>
<dbReference type="AlphaFoldDB" id="A0A9R0S0B5"/>
<evidence type="ECO:0000313" key="2">
    <source>
        <dbReference type="EMBL" id="VAH69164.1"/>
    </source>
</evidence>
<dbReference type="InterPro" id="IPR001251">
    <property type="entry name" value="CRAL-TRIO_dom"/>
</dbReference>